<proteinExistence type="predicted"/>
<reference evidence="1" key="2">
    <citation type="journal article" date="2022" name="New Phytol.">
        <title>Evolutionary transition to the ectomycorrhizal habit in the genomes of a hyperdiverse lineage of mushroom-forming fungi.</title>
        <authorList>
            <person name="Looney B."/>
            <person name="Miyauchi S."/>
            <person name="Morin E."/>
            <person name="Drula E."/>
            <person name="Courty P.E."/>
            <person name="Kohler A."/>
            <person name="Kuo A."/>
            <person name="LaButti K."/>
            <person name="Pangilinan J."/>
            <person name="Lipzen A."/>
            <person name="Riley R."/>
            <person name="Andreopoulos W."/>
            <person name="He G."/>
            <person name="Johnson J."/>
            <person name="Nolan M."/>
            <person name="Tritt A."/>
            <person name="Barry K.W."/>
            <person name="Grigoriev I.V."/>
            <person name="Nagy L.G."/>
            <person name="Hibbett D."/>
            <person name="Henrissat B."/>
            <person name="Matheny P.B."/>
            <person name="Labbe J."/>
            <person name="Martin F.M."/>
        </authorList>
    </citation>
    <scope>NUCLEOTIDE SEQUENCE</scope>
    <source>
        <strain evidence="1">EC-137</strain>
    </source>
</reference>
<feature type="non-terminal residue" evidence="1">
    <location>
        <position position="1"/>
    </location>
</feature>
<organism evidence="1 2">
    <name type="scientific">Vararia minispora EC-137</name>
    <dbReference type="NCBI Taxonomy" id="1314806"/>
    <lineage>
        <taxon>Eukaryota</taxon>
        <taxon>Fungi</taxon>
        <taxon>Dikarya</taxon>
        <taxon>Basidiomycota</taxon>
        <taxon>Agaricomycotina</taxon>
        <taxon>Agaricomycetes</taxon>
        <taxon>Russulales</taxon>
        <taxon>Lachnocladiaceae</taxon>
        <taxon>Vararia</taxon>
    </lineage>
</organism>
<keyword evidence="2" id="KW-1185">Reference proteome</keyword>
<feature type="non-terminal residue" evidence="1">
    <location>
        <position position="231"/>
    </location>
</feature>
<protein>
    <submittedName>
        <fullName evidence="1">Uncharacterized protein</fullName>
    </submittedName>
</protein>
<reference evidence="1" key="1">
    <citation type="submission" date="2021-02" db="EMBL/GenBank/DDBJ databases">
        <authorList>
            <consortium name="DOE Joint Genome Institute"/>
            <person name="Ahrendt S."/>
            <person name="Looney B.P."/>
            <person name="Miyauchi S."/>
            <person name="Morin E."/>
            <person name="Drula E."/>
            <person name="Courty P.E."/>
            <person name="Chicoki N."/>
            <person name="Fauchery L."/>
            <person name="Kohler A."/>
            <person name="Kuo A."/>
            <person name="Labutti K."/>
            <person name="Pangilinan J."/>
            <person name="Lipzen A."/>
            <person name="Riley R."/>
            <person name="Andreopoulos W."/>
            <person name="He G."/>
            <person name="Johnson J."/>
            <person name="Barry K.W."/>
            <person name="Grigoriev I.V."/>
            <person name="Nagy L."/>
            <person name="Hibbett D."/>
            <person name="Henrissat B."/>
            <person name="Matheny P.B."/>
            <person name="Labbe J."/>
            <person name="Martin F."/>
        </authorList>
    </citation>
    <scope>NUCLEOTIDE SEQUENCE</scope>
    <source>
        <strain evidence="1">EC-137</strain>
    </source>
</reference>
<accession>A0ACB8QHQ4</accession>
<gene>
    <name evidence="1" type="ORF">K488DRAFT_36734</name>
</gene>
<comment type="caution">
    <text evidence="1">The sequence shown here is derived from an EMBL/GenBank/DDBJ whole genome shotgun (WGS) entry which is preliminary data.</text>
</comment>
<evidence type="ECO:0000313" key="2">
    <source>
        <dbReference type="Proteomes" id="UP000814128"/>
    </source>
</evidence>
<dbReference type="EMBL" id="MU273592">
    <property type="protein sequence ID" value="KAI0031135.1"/>
    <property type="molecule type" value="Genomic_DNA"/>
</dbReference>
<evidence type="ECO:0000313" key="1">
    <source>
        <dbReference type="EMBL" id="KAI0031135.1"/>
    </source>
</evidence>
<sequence length="231" mass="25282">LSARRKDKGKSLPPELQEQWARDRAKKAEWKRQRDEAKLLAVADPLVLKKGGKKGRKASRRATEKELPNSIFDVLSLEKQIRRFLADLGGPKTMALPPMAKESRKIVHELASAFNLKSQSKGKGPHRYTSLAKTTRSGIMINESKISSIVRRNGGSVTVTRRDGKVYSVKPREGELVGKEAPKIGDSNIGFKMLSAMGWKEGVQIGGETGGLDVPLAAVVKTSKLGLGARF</sequence>
<dbReference type="Proteomes" id="UP000814128">
    <property type="component" value="Unassembled WGS sequence"/>
</dbReference>
<name>A0ACB8QHQ4_9AGAM</name>